<keyword evidence="2" id="KW-1133">Transmembrane helix</keyword>
<evidence type="ECO:0000313" key="4">
    <source>
        <dbReference type="EMBL" id="ACV28805.1"/>
    </source>
</evidence>
<protein>
    <recommendedName>
        <fullName evidence="3">YhaN AAA domain-containing protein</fullName>
    </recommendedName>
</protein>
<dbReference type="RefSeq" id="WP_015777708.1">
    <property type="nucleotide sequence ID" value="NC_013171.1"/>
</dbReference>
<dbReference type="PANTHER" id="PTHR41259">
    <property type="entry name" value="DOUBLE-STRAND BREAK REPAIR RAD50 ATPASE, PUTATIVE-RELATED"/>
    <property type="match status" value="1"/>
</dbReference>
<evidence type="ECO:0000259" key="3">
    <source>
        <dbReference type="Pfam" id="PF13514"/>
    </source>
</evidence>
<sequence>MTRVFIKEIHIISFGKFEDKKIRFDENFNLIYGKNETGKSTVTNFIEGLLYGFDEGKNKKSFSYKKEAYKPKLSYKYAGSGIFNKDGIDLKVTRNFEDGSYKLINLSSGDEIPSKDSNLGFPGEYILDMTYDIYKNYLTSFQGQRSEQKAKEKLIESLANQDIDYDFSANKAIGILDDKLNKLGSDRAYTKPYLKVKTEIKEIEDRLYEIKSYKKSYEKDFKRLDYNKKRQRSLREKYEKDKEKLDSYKKYRANQNYKDYKKWTDELYKINESIGSYSDVFGLDEEYFLSLEKNLGQSKKSHSSNTKYIVFIQVLLFTFLGFSINKYFYLLALSFMLVFIFLINSTKKTEDSRNDLSQYNKLRARFLKYKSLKKEKEKIEDVLSILRNQDIKDCESTFDLEDFENYDIEKAELNLDSYLDDLDKINVEISRDEKNLVSIEEKIEDEVDLVDRLHFLENKLVEIENKKRAINLAKSTIKEIIDENRNDFTNLNKRANQIIREISKNSFDSIIFDEKLNPKIRTKEGYDMMVDQLSKGFMDQLSFALKLSINEEAFSKIFMVYDDAFINYDLERLRNALFFLLDAASFRQIIYFTCHDREREVFESEGIKINYIDMEDV</sequence>
<feature type="domain" description="YhaN AAA" evidence="3">
    <location>
        <begin position="6"/>
        <end position="66"/>
    </location>
</feature>
<dbReference type="InterPro" id="IPR027417">
    <property type="entry name" value="P-loop_NTPase"/>
</dbReference>
<dbReference type="InterPro" id="IPR038734">
    <property type="entry name" value="YhaN_AAA"/>
</dbReference>
<keyword evidence="2" id="KW-0812">Transmembrane</keyword>
<gene>
    <name evidence="4" type="ordered locus">Apre_0777</name>
</gene>
<keyword evidence="5" id="KW-1185">Reference proteome</keyword>
<dbReference type="Gene3D" id="3.40.50.300">
    <property type="entry name" value="P-loop containing nucleotide triphosphate hydrolases"/>
    <property type="match status" value="2"/>
</dbReference>
<evidence type="ECO:0000256" key="1">
    <source>
        <dbReference type="SAM" id="Coils"/>
    </source>
</evidence>
<dbReference type="Pfam" id="PF13514">
    <property type="entry name" value="AAA_27"/>
    <property type="match status" value="1"/>
</dbReference>
<proteinExistence type="predicted"/>
<evidence type="ECO:0000256" key="2">
    <source>
        <dbReference type="SAM" id="Phobius"/>
    </source>
</evidence>
<evidence type="ECO:0000313" key="5">
    <source>
        <dbReference type="Proteomes" id="UP000002294"/>
    </source>
</evidence>
<dbReference type="eggNOG" id="COG4717">
    <property type="taxonomic scope" value="Bacteria"/>
</dbReference>
<feature type="transmembrane region" description="Helical" evidence="2">
    <location>
        <begin position="305"/>
        <end position="322"/>
    </location>
</feature>
<dbReference type="SUPFAM" id="SSF52540">
    <property type="entry name" value="P-loop containing nucleoside triphosphate hydrolases"/>
    <property type="match status" value="1"/>
</dbReference>
<organism evidence="4 5">
    <name type="scientific">Anaerococcus prevotii (strain ATCC 9321 / DSM 20548 / JCM 6508 / NCTC 11806 / PC1)</name>
    <name type="common">Peptostreptococcus prevotii</name>
    <name type="synonym">Peptococcus prevotii</name>
    <dbReference type="NCBI Taxonomy" id="525919"/>
    <lineage>
        <taxon>Bacteria</taxon>
        <taxon>Bacillati</taxon>
        <taxon>Bacillota</taxon>
        <taxon>Tissierellia</taxon>
        <taxon>Tissierellales</taxon>
        <taxon>Peptoniphilaceae</taxon>
        <taxon>Anaerococcus</taxon>
    </lineage>
</organism>
<keyword evidence="1" id="KW-0175">Coiled coil</keyword>
<feature type="coiled-coil region" evidence="1">
    <location>
        <begin position="369"/>
        <end position="501"/>
    </location>
</feature>
<dbReference type="Proteomes" id="UP000002294">
    <property type="component" value="Chromosome"/>
</dbReference>
<dbReference type="OrthoDB" id="9764467at2"/>
<dbReference type="AlphaFoldDB" id="C7RH44"/>
<dbReference type="KEGG" id="apr:Apre_0777"/>
<dbReference type="HOGENOM" id="CLU_018670_0_0_9"/>
<keyword evidence="2" id="KW-0472">Membrane</keyword>
<dbReference type="EMBL" id="CP001708">
    <property type="protein sequence ID" value="ACV28805.1"/>
    <property type="molecule type" value="Genomic_DNA"/>
</dbReference>
<reference evidence="4 5" key="1">
    <citation type="journal article" date="2009" name="Stand. Genomic Sci.">
        <title>Complete genome sequence of Anaerococcus prevotii type strain (PC1).</title>
        <authorList>
            <person name="Labutti K."/>
            <person name="Pukall R."/>
            <person name="Steenblock K."/>
            <person name="Glavina Del Rio T."/>
            <person name="Tice H."/>
            <person name="Copeland A."/>
            <person name="Cheng J.F."/>
            <person name="Lucas S."/>
            <person name="Chen F."/>
            <person name="Nolan M."/>
            <person name="Bruce D."/>
            <person name="Goodwin L."/>
            <person name="Pitluck S."/>
            <person name="Ivanova N."/>
            <person name="Mavromatis K."/>
            <person name="Ovchinnikova G."/>
            <person name="Pati A."/>
            <person name="Chen A."/>
            <person name="Palaniappan K."/>
            <person name="Land M."/>
            <person name="Hauser L."/>
            <person name="Chang Y.J."/>
            <person name="Jeffries C.D."/>
            <person name="Chain P."/>
            <person name="Saunders E."/>
            <person name="Brettin T."/>
            <person name="Detter J.C."/>
            <person name="Han C."/>
            <person name="Goker M."/>
            <person name="Bristow J."/>
            <person name="Eisen J.A."/>
            <person name="Markowitz V."/>
            <person name="Hugenholtz P."/>
            <person name="Kyrpides N.C."/>
            <person name="Klenk H.P."/>
            <person name="Lapidus A."/>
        </authorList>
    </citation>
    <scope>NUCLEOTIDE SEQUENCE [LARGE SCALE GENOMIC DNA]</scope>
    <source>
        <strain evidence="5">ATCC 9321 / DSM 20548 / JCM 6508 / NCTC 11806 / PC1</strain>
    </source>
</reference>
<accession>C7RH44</accession>
<dbReference type="PANTHER" id="PTHR41259:SF1">
    <property type="entry name" value="DOUBLE-STRAND BREAK REPAIR RAD50 ATPASE, PUTATIVE-RELATED"/>
    <property type="match status" value="1"/>
</dbReference>
<dbReference type="STRING" id="525919.Apre_0777"/>
<name>C7RH44_ANAPD</name>